<keyword evidence="6" id="KW-1133">Transmembrane helix</keyword>
<evidence type="ECO:0000313" key="8">
    <source>
        <dbReference type="Proteomes" id="UP000230069"/>
    </source>
</evidence>
<evidence type="ECO:0000256" key="4">
    <source>
        <dbReference type="RuleBase" id="RU364012"/>
    </source>
</evidence>
<keyword evidence="4" id="KW-0217">Developmental protein</keyword>
<dbReference type="Pfam" id="PF07899">
    <property type="entry name" value="Frigida"/>
    <property type="match status" value="1"/>
</dbReference>
<evidence type="ECO:0000256" key="5">
    <source>
        <dbReference type="SAM" id="MobiDB-lite"/>
    </source>
</evidence>
<dbReference type="STRING" id="218851.A0A2G5CP70"/>
<feature type="compositionally biased region" description="Basic and acidic residues" evidence="5">
    <location>
        <begin position="496"/>
        <end position="508"/>
    </location>
</feature>
<comment type="similarity">
    <text evidence="1 4">Belongs to the Frigida family.</text>
</comment>
<protein>
    <recommendedName>
        <fullName evidence="4">FRIGIDA-like protein</fullName>
    </recommendedName>
</protein>
<evidence type="ECO:0000313" key="7">
    <source>
        <dbReference type="EMBL" id="PIA33039.1"/>
    </source>
</evidence>
<evidence type="ECO:0000256" key="1">
    <source>
        <dbReference type="ARBA" id="ARBA00008956"/>
    </source>
</evidence>
<dbReference type="InterPro" id="IPR012474">
    <property type="entry name" value="Frigida"/>
</dbReference>
<keyword evidence="3 4" id="KW-0287">Flowering</keyword>
<evidence type="ECO:0000256" key="6">
    <source>
        <dbReference type="SAM" id="Phobius"/>
    </source>
</evidence>
<proteinExistence type="inferred from homology"/>
<dbReference type="Proteomes" id="UP000230069">
    <property type="component" value="Unassembled WGS sequence"/>
</dbReference>
<feature type="transmembrane region" description="Helical" evidence="6">
    <location>
        <begin position="12"/>
        <end position="34"/>
    </location>
</feature>
<dbReference type="AlphaFoldDB" id="A0A2G5CP70"/>
<keyword evidence="6" id="KW-0472">Membrane</keyword>
<name>A0A2G5CP70_AQUCA</name>
<keyword evidence="8" id="KW-1185">Reference proteome</keyword>
<dbReference type="OrthoDB" id="1930990at2759"/>
<dbReference type="GO" id="GO:0030154">
    <property type="term" value="P:cell differentiation"/>
    <property type="evidence" value="ECO:0007669"/>
    <property type="project" value="UniProtKB-KW"/>
</dbReference>
<dbReference type="InParanoid" id="A0A2G5CP70"/>
<dbReference type="GO" id="GO:0009908">
    <property type="term" value="P:flower development"/>
    <property type="evidence" value="ECO:0007669"/>
    <property type="project" value="UniProtKB-KW"/>
</dbReference>
<evidence type="ECO:0000256" key="3">
    <source>
        <dbReference type="ARBA" id="ARBA00023089"/>
    </source>
</evidence>
<evidence type="ECO:0000256" key="2">
    <source>
        <dbReference type="ARBA" id="ARBA00022782"/>
    </source>
</evidence>
<feature type="region of interest" description="Disordered" evidence="5">
    <location>
        <begin position="176"/>
        <end position="207"/>
    </location>
</feature>
<reference evidence="7 8" key="1">
    <citation type="submission" date="2017-09" db="EMBL/GenBank/DDBJ databases">
        <title>WGS assembly of Aquilegia coerulea Goldsmith.</title>
        <authorList>
            <person name="Hodges S."/>
            <person name="Kramer E."/>
            <person name="Nordborg M."/>
            <person name="Tomkins J."/>
            <person name="Borevitz J."/>
            <person name="Derieg N."/>
            <person name="Yan J."/>
            <person name="Mihaltcheva S."/>
            <person name="Hayes R.D."/>
            <person name="Rokhsar D."/>
        </authorList>
    </citation>
    <scope>NUCLEOTIDE SEQUENCE [LARGE SCALE GENOMIC DNA]</scope>
    <source>
        <strain evidence="8">cv. Goldsmith</strain>
    </source>
</reference>
<feature type="region of interest" description="Disordered" evidence="5">
    <location>
        <begin position="496"/>
        <end position="521"/>
    </location>
</feature>
<sequence>MIINSYIMSLMLCSQLMIIRIYLPWSLPMFYLLLQCVQFFRPLHIAMGDAEPVLSAIDSTTSIIEQLGKTFLELKSHENSSEIRVQWKELAEYFHNLERLLRKNFGELEEKEKAFETKDTEARLLIQEREANVSTREQLMLDRVQELKEAAVASIEEAREKYKLAFPDPAIIDGNVENKVSSLPNGDSDATIPDPEENSPHRSGEPAMAVDVQPRPELTQFCEQMDAKGLLNFIKENRKDINSIREEIPVAFKNVTEPARLVLASLEGFYPPDQNTNQGDKTNAALQGMRKSCVMLMESVAPLLVGAETDIDHPLTPETKQQAKAIADEWKPRLVKADTDFANGNSLEAEAFLQLLATFRISSEFDEDELCKLVLAITRRRQAPELCRSLGLANKMPGVIETLINMGKQTDAVHFVQAFRLSESFPPVPLLKTYLKDLRRNSQGKGANAGPAGAQDVNTQELNALRAVIKCVEEYKLQAEYPLDPLQKRVSQLEKARTDKKRTGEVVKHQQPKKARANGGYYGHRMPLGGADRQPPVIYSEVGAYIGASERYPQVGAATYDYQGPSQGLYGQHDIAQRSHYYPTDERVPALSYGNPPSSYGAGASYGGAPSTYGGATSYGGPPSNYGAYVGGGLPSSHPTHQSYI</sequence>
<organism evidence="7 8">
    <name type="scientific">Aquilegia coerulea</name>
    <name type="common">Rocky mountain columbine</name>
    <dbReference type="NCBI Taxonomy" id="218851"/>
    <lineage>
        <taxon>Eukaryota</taxon>
        <taxon>Viridiplantae</taxon>
        <taxon>Streptophyta</taxon>
        <taxon>Embryophyta</taxon>
        <taxon>Tracheophyta</taxon>
        <taxon>Spermatophyta</taxon>
        <taxon>Magnoliopsida</taxon>
        <taxon>Ranunculales</taxon>
        <taxon>Ranunculaceae</taxon>
        <taxon>Thalictroideae</taxon>
        <taxon>Aquilegia</taxon>
    </lineage>
</organism>
<keyword evidence="6" id="KW-0812">Transmembrane</keyword>
<gene>
    <name evidence="7" type="ORF">AQUCO_04200054v1</name>
</gene>
<accession>A0A2G5CP70</accession>
<dbReference type="EMBL" id="KZ305059">
    <property type="protein sequence ID" value="PIA33039.1"/>
    <property type="molecule type" value="Genomic_DNA"/>
</dbReference>
<dbReference type="PANTHER" id="PTHR31791:SF41">
    <property type="entry name" value="FRIGIDA-LIKE PROTEIN"/>
    <property type="match status" value="1"/>
</dbReference>
<dbReference type="PANTHER" id="PTHR31791">
    <property type="entry name" value="FRIGIDA-LIKE PROTEIN 3-RELATED"/>
    <property type="match status" value="1"/>
</dbReference>
<keyword evidence="2 4" id="KW-0221">Differentiation</keyword>